<name>A0A8J3UZN7_9ACTN</name>
<keyword evidence="2" id="KW-1185">Reference proteome</keyword>
<evidence type="ECO:0008006" key="3">
    <source>
        <dbReference type="Google" id="ProtNLM"/>
    </source>
</evidence>
<evidence type="ECO:0000313" key="2">
    <source>
        <dbReference type="Proteomes" id="UP000605992"/>
    </source>
</evidence>
<reference evidence="1" key="1">
    <citation type="submission" date="2021-01" db="EMBL/GenBank/DDBJ databases">
        <title>Whole genome shotgun sequence of Planotetraspora thailandica NBRC 104271.</title>
        <authorList>
            <person name="Komaki H."/>
            <person name="Tamura T."/>
        </authorList>
    </citation>
    <scope>NUCLEOTIDE SEQUENCE</scope>
    <source>
        <strain evidence="1">NBRC 104271</strain>
    </source>
</reference>
<accession>A0A8J3UZN7</accession>
<gene>
    <name evidence="1" type="ORF">Pth03_07850</name>
</gene>
<sequence>MSESPCIDVTGLSLQALEKIDNAQLRNALWASLHDDVESIARFQSSI</sequence>
<evidence type="ECO:0000313" key="1">
    <source>
        <dbReference type="EMBL" id="GII52396.1"/>
    </source>
</evidence>
<dbReference type="RefSeq" id="WP_203942689.1">
    <property type="nucleotide sequence ID" value="NZ_BOOR01000005.1"/>
</dbReference>
<organism evidence="1 2">
    <name type="scientific">Planotetraspora thailandica</name>
    <dbReference type="NCBI Taxonomy" id="487172"/>
    <lineage>
        <taxon>Bacteria</taxon>
        <taxon>Bacillati</taxon>
        <taxon>Actinomycetota</taxon>
        <taxon>Actinomycetes</taxon>
        <taxon>Streptosporangiales</taxon>
        <taxon>Streptosporangiaceae</taxon>
        <taxon>Planotetraspora</taxon>
    </lineage>
</organism>
<comment type="caution">
    <text evidence="1">The sequence shown here is derived from an EMBL/GenBank/DDBJ whole genome shotgun (WGS) entry which is preliminary data.</text>
</comment>
<dbReference type="EMBL" id="BOOR01000005">
    <property type="protein sequence ID" value="GII52396.1"/>
    <property type="molecule type" value="Genomic_DNA"/>
</dbReference>
<proteinExistence type="predicted"/>
<dbReference type="Proteomes" id="UP000605992">
    <property type="component" value="Unassembled WGS sequence"/>
</dbReference>
<protein>
    <recommendedName>
        <fullName evidence="3">FXSXX-COOH protein</fullName>
    </recommendedName>
</protein>
<dbReference type="AlphaFoldDB" id="A0A8J3UZN7"/>